<dbReference type="Proteomes" id="UP001162734">
    <property type="component" value="Chromosome"/>
</dbReference>
<protein>
    <submittedName>
        <fullName evidence="3">Uncharacterized protein</fullName>
    </submittedName>
</protein>
<feature type="signal peptide" evidence="2">
    <location>
        <begin position="1"/>
        <end position="21"/>
    </location>
</feature>
<dbReference type="EMBL" id="AP025592">
    <property type="protein sequence ID" value="BDG09992.1"/>
    <property type="molecule type" value="Genomic_DNA"/>
</dbReference>
<keyword evidence="2" id="KW-0732">Signal</keyword>
<dbReference type="RefSeq" id="WP_248342388.1">
    <property type="nucleotide sequence ID" value="NZ_AP025592.1"/>
</dbReference>
<keyword evidence="4" id="KW-1185">Reference proteome</keyword>
<proteinExistence type="predicted"/>
<name>A0ABN6N9T5_9BACT</name>
<evidence type="ECO:0000313" key="4">
    <source>
        <dbReference type="Proteomes" id="UP001162734"/>
    </source>
</evidence>
<keyword evidence="1" id="KW-0472">Membrane</keyword>
<gene>
    <name evidence="3" type="ORF">AMPC_31050</name>
</gene>
<evidence type="ECO:0000256" key="1">
    <source>
        <dbReference type="SAM" id="Phobius"/>
    </source>
</evidence>
<keyword evidence="1" id="KW-1133">Transmembrane helix</keyword>
<accession>A0ABN6N9T5</accession>
<reference evidence="4" key="1">
    <citation type="journal article" date="2022" name="Int. J. Syst. Evol. Microbiol.">
        <title>Anaeromyxobacter oryzae sp. nov., Anaeromyxobacter diazotrophicus sp. nov. and Anaeromyxobacter paludicola sp. nov., isolated from paddy soils.</title>
        <authorList>
            <person name="Itoh H."/>
            <person name="Xu Z."/>
            <person name="Mise K."/>
            <person name="Masuda Y."/>
            <person name="Ushijima N."/>
            <person name="Hayakawa C."/>
            <person name="Shiratori Y."/>
            <person name="Senoo K."/>
        </authorList>
    </citation>
    <scope>NUCLEOTIDE SEQUENCE [LARGE SCALE GENOMIC DNA]</scope>
    <source>
        <strain evidence="4">Red630</strain>
    </source>
</reference>
<evidence type="ECO:0000313" key="3">
    <source>
        <dbReference type="EMBL" id="BDG09992.1"/>
    </source>
</evidence>
<feature type="transmembrane region" description="Helical" evidence="1">
    <location>
        <begin position="32"/>
        <end position="53"/>
    </location>
</feature>
<evidence type="ECO:0000256" key="2">
    <source>
        <dbReference type="SAM" id="SignalP"/>
    </source>
</evidence>
<organism evidence="3 4">
    <name type="scientific">Anaeromyxobacter paludicola</name>
    <dbReference type="NCBI Taxonomy" id="2918171"/>
    <lineage>
        <taxon>Bacteria</taxon>
        <taxon>Pseudomonadati</taxon>
        <taxon>Myxococcota</taxon>
        <taxon>Myxococcia</taxon>
        <taxon>Myxococcales</taxon>
        <taxon>Cystobacterineae</taxon>
        <taxon>Anaeromyxobacteraceae</taxon>
        <taxon>Anaeromyxobacter</taxon>
    </lineage>
</organism>
<keyword evidence="1" id="KW-0812">Transmembrane</keyword>
<feature type="chain" id="PRO_5047042041" evidence="2">
    <location>
        <begin position="22"/>
        <end position="89"/>
    </location>
</feature>
<sequence length="89" mass="9343">MNKLLWILTALLAVLALPTAAAEPGASLVGTGEAGPLALLGVGAAAACQLYSGRRAIAERLRRLAEHLHGLHLGERLAFGHHGRPSRRH</sequence>